<gene>
    <name evidence="8" type="ORF">FHS30_000849</name>
</gene>
<keyword evidence="5" id="KW-1133">Transmembrane helix</keyword>
<dbReference type="SUPFAM" id="SSF63829">
    <property type="entry name" value="Calcium-dependent phosphotriesterase"/>
    <property type="match status" value="2"/>
</dbReference>
<keyword evidence="6" id="KW-0732">Signal</keyword>
<evidence type="ECO:0000256" key="4">
    <source>
        <dbReference type="SAM" id="Coils"/>
    </source>
</evidence>
<feature type="coiled-coil region" evidence="4">
    <location>
        <begin position="771"/>
        <end position="805"/>
    </location>
</feature>
<comment type="catalytic activity">
    <reaction evidence="3">
        <text>2 GTP = 3',3'-c-di-GMP + 2 diphosphate</text>
        <dbReference type="Rhea" id="RHEA:24898"/>
        <dbReference type="ChEBI" id="CHEBI:33019"/>
        <dbReference type="ChEBI" id="CHEBI:37565"/>
        <dbReference type="ChEBI" id="CHEBI:58805"/>
        <dbReference type="EC" id="2.7.7.65"/>
    </reaction>
</comment>
<keyword evidence="5" id="KW-0812">Transmembrane</keyword>
<dbReference type="Pfam" id="PF00990">
    <property type="entry name" value="GGDEF"/>
    <property type="match status" value="1"/>
</dbReference>
<dbReference type="Gene3D" id="2.60.40.10">
    <property type="entry name" value="Immunoglobulins"/>
    <property type="match status" value="1"/>
</dbReference>
<dbReference type="Pfam" id="PF07494">
    <property type="entry name" value="Reg_prop"/>
    <property type="match status" value="1"/>
</dbReference>
<protein>
    <recommendedName>
        <fullName evidence="2">diguanylate cyclase</fullName>
        <ecNumber evidence="2">2.7.7.65</ecNumber>
    </recommendedName>
</protein>
<organism evidence="8 9">
    <name type="scientific">Simiduia aestuariiviva</name>
    <dbReference type="NCBI Taxonomy" id="1510459"/>
    <lineage>
        <taxon>Bacteria</taxon>
        <taxon>Pseudomonadati</taxon>
        <taxon>Pseudomonadota</taxon>
        <taxon>Gammaproteobacteria</taxon>
        <taxon>Cellvibrionales</taxon>
        <taxon>Cellvibrionaceae</taxon>
        <taxon>Simiduia</taxon>
    </lineage>
</organism>
<keyword evidence="5" id="KW-0472">Membrane</keyword>
<dbReference type="SMART" id="SM00267">
    <property type="entry name" value="GGDEF"/>
    <property type="match status" value="1"/>
</dbReference>
<dbReference type="SUPFAM" id="SSF55073">
    <property type="entry name" value="Nucleotide cyclase"/>
    <property type="match status" value="1"/>
</dbReference>
<sequence>MTEHKHWVPGYRHYCGILALLFTLCFNPSHASQTPLQNYQYHTWSLADGLPQITVNGVTRDPDGRAWIATENGLARFDGNRMEVFTSANTPALKSNWINGLLRDRDDNLWISTLKNLVLYQHGEFTEVAAQSGITQMVQTDAGDLWFGGDQLWQFRQGRLHQASHWQGEVRALMAQGNTLFVADRGSRIHAITGQEITQFNLPFADSQILVNDLAWHDNHLWVASDRGLFHWQAQERGFRPFSLPMHDQSHSLAPVQAMATSTSGALLVLYADSIAQLVNGRVTGIFGRDRADALPALRSIFADTDDSFWVGSLTAGVRYFWPSPVTQLGRSAGLSEDYVWSFWQDAQSLLIGTDAGVFEWNGRQFSEHVPADWLPGGVAYSLLRDRQRQLWVGTRQGLVRVDPETETTDTFPLLHGLQINGIVQTADDTVYFATAKGLFAWRDGLIIQRFADEIGARAVRFVFEDSNRLLWIGTESGLWHQTEQGLQAANQDTAATAFVTAIAELKDGRMIVATYQDGLLVHDGERWYSLASEQGLPSTGANFVGQAGNWLWVLYTDGIYRVDIASLGPALQGSAPLNTQMVLHDTGLRQGHSRIRCCNGAGNGKGMLQGSWLWAPTLEGAVRVNVQAPQLPAPQARIHALIHAGTSLLPTPALSLEGPKRDLEIRYSAVEFQYAKSLRYRYRLHPYQTDWVYADNRSTAFYTNLPPGQFTFEVQAKYSLGNWGAASTQALDIQPHYFETWWFQSMIFALLVGLFMLGFQWRTRRLKAYQRQLQQEVALRTQELKRANKQLAQLNQNLQKTSVTDELTGLRNRRFIQQQMPSILARLKRLRENKGDNWVLGILMLDLDHFKKLNDKYGHNMGDRVLERTAKKLANIIRTEDYLLRWGGEEFLLLVPDIHQSQLPSIAERVRAAVMAAKGDLEIEEPVSASIGCVRHPLVPTDQPLENWQASLAAADFALYGAKNAGRNRCGLINFNANGHYSLTGNVGSETLDEWQRTGLIKLKILGA</sequence>
<evidence type="ECO:0000256" key="5">
    <source>
        <dbReference type="SAM" id="Phobius"/>
    </source>
</evidence>
<dbReference type="PROSITE" id="PS50887">
    <property type="entry name" value="GGDEF"/>
    <property type="match status" value="1"/>
</dbReference>
<dbReference type="InterPro" id="IPR013783">
    <property type="entry name" value="Ig-like_fold"/>
</dbReference>
<evidence type="ECO:0000256" key="1">
    <source>
        <dbReference type="ARBA" id="ARBA00001946"/>
    </source>
</evidence>
<accession>A0A839UJC4</accession>
<evidence type="ECO:0000313" key="9">
    <source>
        <dbReference type="Proteomes" id="UP000559987"/>
    </source>
</evidence>
<keyword evidence="4" id="KW-0175">Coiled coil</keyword>
<dbReference type="InterPro" id="IPR011123">
    <property type="entry name" value="Y_Y_Y"/>
</dbReference>
<feature type="transmembrane region" description="Helical" evidence="5">
    <location>
        <begin position="742"/>
        <end position="762"/>
    </location>
</feature>
<dbReference type="NCBIfam" id="TIGR00254">
    <property type="entry name" value="GGDEF"/>
    <property type="match status" value="1"/>
</dbReference>
<feature type="chain" id="PRO_5032487141" description="diguanylate cyclase" evidence="6">
    <location>
        <begin position="32"/>
        <end position="1009"/>
    </location>
</feature>
<dbReference type="InterPro" id="IPR011110">
    <property type="entry name" value="Reg_prop"/>
</dbReference>
<dbReference type="Pfam" id="PF07495">
    <property type="entry name" value="Y_Y_Y"/>
    <property type="match status" value="1"/>
</dbReference>
<dbReference type="RefSeq" id="WP_183908592.1">
    <property type="nucleotide sequence ID" value="NZ_JACHXZ010000001.1"/>
</dbReference>
<evidence type="ECO:0000256" key="3">
    <source>
        <dbReference type="ARBA" id="ARBA00034247"/>
    </source>
</evidence>
<name>A0A839UJC4_9GAMM</name>
<dbReference type="GO" id="GO:0052621">
    <property type="term" value="F:diguanylate cyclase activity"/>
    <property type="evidence" value="ECO:0007669"/>
    <property type="project" value="UniProtKB-EC"/>
</dbReference>
<dbReference type="InterPro" id="IPR015943">
    <property type="entry name" value="WD40/YVTN_repeat-like_dom_sf"/>
</dbReference>
<reference evidence="8 9" key="1">
    <citation type="submission" date="2020-08" db="EMBL/GenBank/DDBJ databases">
        <title>Genomic Encyclopedia of Type Strains, Phase III (KMG-III): the genomes of soil and plant-associated and newly described type strains.</title>
        <authorList>
            <person name="Whitman W."/>
        </authorList>
    </citation>
    <scope>NUCLEOTIDE SEQUENCE [LARGE SCALE GENOMIC DNA]</scope>
    <source>
        <strain evidence="8 9">CECT 8571</strain>
    </source>
</reference>
<dbReference type="InterPro" id="IPR050469">
    <property type="entry name" value="Diguanylate_Cyclase"/>
</dbReference>
<dbReference type="AlphaFoldDB" id="A0A839UJC4"/>
<dbReference type="FunFam" id="3.30.70.270:FF:000001">
    <property type="entry name" value="Diguanylate cyclase domain protein"/>
    <property type="match status" value="1"/>
</dbReference>
<keyword evidence="9" id="KW-1185">Reference proteome</keyword>
<proteinExistence type="predicted"/>
<dbReference type="InterPro" id="IPR043128">
    <property type="entry name" value="Rev_trsase/Diguanyl_cyclase"/>
</dbReference>
<dbReference type="InterPro" id="IPR029787">
    <property type="entry name" value="Nucleotide_cyclase"/>
</dbReference>
<evidence type="ECO:0000256" key="2">
    <source>
        <dbReference type="ARBA" id="ARBA00012528"/>
    </source>
</evidence>
<dbReference type="CDD" id="cd01949">
    <property type="entry name" value="GGDEF"/>
    <property type="match status" value="1"/>
</dbReference>
<evidence type="ECO:0000313" key="8">
    <source>
        <dbReference type="EMBL" id="MBB3167673.1"/>
    </source>
</evidence>
<dbReference type="PANTHER" id="PTHR45138:SF9">
    <property type="entry name" value="DIGUANYLATE CYCLASE DGCM-RELATED"/>
    <property type="match status" value="1"/>
</dbReference>
<evidence type="ECO:0000259" key="7">
    <source>
        <dbReference type="PROSITE" id="PS50887"/>
    </source>
</evidence>
<feature type="signal peptide" evidence="6">
    <location>
        <begin position="1"/>
        <end position="31"/>
    </location>
</feature>
<dbReference type="PANTHER" id="PTHR45138">
    <property type="entry name" value="REGULATORY COMPONENTS OF SENSORY TRANSDUCTION SYSTEM"/>
    <property type="match status" value="1"/>
</dbReference>
<feature type="domain" description="GGDEF" evidence="7">
    <location>
        <begin position="839"/>
        <end position="976"/>
    </location>
</feature>
<dbReference type="EMBL" id="JACHXZ010000001">
    <property type="protein sequence ID" value="MBB3167673.1"/>
    <property type="molecule type" value="Genomic_DNA"/>
</dbReference>
<dbReference type="Proteomes" id="UP000559987">
    <property type="component" value="Unassembled WGS sequence"/>
</dbReference>
<comment type="caution">
    <text evidence="8">The sequence shown here is derived from an EMBL/GenBank/DDBJ whole genome shotgun (WGS) entry which is preliminary data.</text>
</comment>
<dbReference type="InterPro" id="IPR000160">
    <property type="entry name" value="GGDEF_dom"/>
</dbReference>
<dbReference type="Gene3D" id="2.130.10.10">
    <property type="entry name" value="YVTN repeat-like/Quinoprotein amine dehydrogenase"/>
    <property type="match status" value="3"/>
</dbReference>
<dbReference type="Gene3D" id="3.30.70.270">
    <property type="match status" value="1"/>
</dbReference>
<comment type="cofactor">
    <cofactor evidence="1">
        <name>Mg(2+)</name>
        <dbReference type="ChEBI" id="CHEBI:18420"/>
    </cofactor>
</comment>
<dbReference type="EC" id="2.7.7.65" evidence="2"/>
<evidence type="ECO:0000256" key="6">
    <source>
        <dbReference type="SAM" id="SignalP"/>
    </source>
</evidence>